<dbReference type="Gene3D" id="3.40.50.12370">
    <property type="match status" value="1"/>
</dbReference>
<evidence type="ECO:0000313" key="3">
    <source>
        <dbReference type="Proteomes" id="UP001183817"/>
    </source>
</evidence>
<reference evidence="2 3" key="1">
    <citation type="submission" date="2023-07" db="EMBL/GenBank/DDBJ databases">
        <title>Sequencing the genomes of 1000 actinobacteria strains.</title>
        <authorList>
            <person name="Klenk H.-P."/>
        </authorList>
    </citation>
    <scope>NUCLEOTIDE SEQUENCE [LARGE SCALE GENOMIC DNA]</scope>
    <source>
        <strain evidence="2 3">DSM 20167</strain>
    </source>
</reference>
<gene>
    <name evidence="2" type="ORF">J2S64_003113</name>
</gene>
<feature type="domain" description="UspA" evidence="1">
    <location>
        <begin position="16"/>
        <end position="161"/>
    </location>
</feature>
<dbReference type="EMBL" id="JAVDYI010000001">
    <property type="protein sequence ID" value="MDR7359422.1"/>
    <property type="molecule type" value="Genomic_DNA"/>
</dbReference>
<sequence>MRDPEGSRPLRPDSPVLVGVFPGQHPEVLETAARLASVLRQDLVCAYALTGLDMTEWNVKASIDFDALHRDEREELGAEVIEDLQQRLGETLASYPMPWTLRILVGEAAGALGDFAVELGSSYLVVGSPRGKRRAFSGSRFSASTLARVLSRRQLPVLVVPPSIVPDPPATPYLP</sequence>
<dbReference type="Proteomes" id="UP001183817">
    <property type="component" value="Unassembled WGS sequence"/>
</dbReference>
<evidence type="ECO:0000313" key="2">
    <source>
        <dbReference type="EMBL" id="MDR7359422.1"/>
    </source>
</evidence>
<keyword evidence="3" id="KW-1185">Reference proteome</keyword>
<dbReference type="RefSeq" id="WP_310291981.1">
    <property type="nucleotide sequence ID" value="NZ_BAAAWO010000001.1"/>
</dbReference>
<proteinExistence type="predicted"/>
<dbReference type="SUPFAM" id="SSF52402">
    <property type="entry name" value="Adenine nucleotide alpha hydrolases-like"/>
    <property type="match status" value="1"/>
</dbReference>
<accession>A0ABU2BLA4</accession>
<name>A0ABU2BLA4_9MICC</name>
<evidence type="ECO:0000259" key="1">
    <source>
        <dbReference type="Pfam" id="PF00582"/>
    </source>
</evidence>
<dbReference type="Pfam" id="PF00582">
    <property type="entry name" value="Usp"/>
    <property type="match status" value="1"/>
</dbReference>
<comment type="caution">
    <text evidence="2">The sequence shown here is derived from an EMBL/GenBank/DDBJ whole genome shotgun (WGS) entry which is preliminary data.</text>
</comment>
<dbReference type="CDD" id="cd00293">
    <property type="entry name" value="USP-like"/>
    <property type="match status" value="1"/>
</dbReference>
<organism evidence="2 3">
    <name type="scientific">Paeniglutamicibacter sulfureus</name>
    <dbReference type="NCBI Taxonomy" id="43666"/>
    <lineage>
        <taxon>Bacteria</taxon>
        <taxon>Bacillati</taxon>
        <taxon>Actinomycetota</taxon>
        <taxon>Actinomycetes</taxon>
        <taxon>Micrococcales</taxon>
        <taxon>Micrococcaceae</taxon>
        <taxon>Paeniglutamicibacter</taxon>
    </lineage>
</organism>
<dbReference type="InterPro" id="IPR006016">
    <property type="entry name" value="UspA"/>
</dbReference>
<protein>
    <submittedName>
        <fullName evidence="2">Nucleotide-binding universal stress UspA family protein</fullName>
    </submittedName>
</protein>